<keyword evidence="2" id="KW-1185">Reference proteome</keyword>
<reference evidence="1 2" key="1">
    <citation type="submission" date="2018-09" db="EMBL/GenBank/DDBJ databases">
        <title>Draft genome of Simplicispira sp. NY-02.</title>
        <authorList>
            <person name="Im W.T."/>
        </authorList>
    </citation>
    <scope>NUCLEOTIDE SEQUENCE [LARGE SCALE GENOMIC DNA]</scope>
    <source>
        <strain evidence="1 2">NY-02</strain>
    </source>
</reference>
<evidence type="ECO:0000313" key="2">
    <source>
        <dbReference type="Proteomes" id="UP000266302"/>
    </source>
</evidence>
<comment type="caution">
    <text evidence="1">The sequence shown here is derived from an EMBL/GenBank/DDBJ whole genome shotgun (WGS) entry which is preliminary data.</text>
</comment>
<dbReference type="AlphaFoldDB" id="A0A398CCI8"/>
<proteinExistence type="predicted"/>
<organism evidence="1 2">
    <name type="scientific">Simplicispira hankyongi</name>
    <dbReference type="NCBI Taxonomy" id="2315688"/>
    <lineage>
        <taxon>Bacteria</taxon>
        <taxon>Pseudomonadati</taxon>
        <taxon>Pseudomonadota</taxon>
        <taxon>Betaproteobacteria</taxon>
        <taxon>Burkholderiales</taxon>
        <taxon>Comamonadaceae</taxon>
        <taxon>Simplicispira</taxon>
    </lineage>
</organism>
<name>A0A398CCI8_9BURK</name>
<sequence>MDPSQHASRPQADESAHWHALVDGQLPPAQAQALHEQLLDDEAAQDAMAHWRAQGDRLHALHQDLLHAPVPDMLLAAALRTADRGQQQARWWRWGGMAASVVLAFGLGWTGRSQWPGLAPGVAPGSSMAIRNAAPLAAETPQRFAQQAAVAHAVYQPEVRHPVEVTAAQQDHLVQWLSKRLGRPLKVPALGSLGYELVGGRLLPGDTGVRAQFMYQNSAGQRITLYLGALAPASAGAVRSGLPGPIAPAPGATSPSDTASFQFTQTGPVSGFYWTDAGFGYALSGQLSRPELLSLATAVFQQLNL</sequence>
<dbReference type="Proteomes" id="UP000266302">
    <property type="component" value="Unassembled WGS sequence"/>
</dbReference>
<evidence type="ECO:0000313" key="1">
    <source>
        <dbReference type="EMBL" id="RIE00105.1"/>
    </source>
</evidence>
<accession>A0A398CCI8</accession>
<dbReference type="EMBL" id="QXJC01000001">
    <property type="protein sequence ID" value="RIE00105.1"/>
    <property type="molecule type" value="Genomic_DNA"/>
</dbReference>
<protein>
    <submittedName>
        <fullName evidence="1">Anti-sigma factor</fullName>
    </submittedName>
</protein>
<dbReference type="OrthoDB" id="9152892at2"/>
<gene>
    <name evidence="1" type="ORF">D3F03_03170</name>
</gene>